<accession>A0A816H4K7</accession>
<proteinExistence type="predicted"/>
<reference evidence="1" key="1">
    <citation type="submission" date="2021-02" db="EMBL/GenBank/DDBJ databases">
        <authorList>
            <person name="Nowell W R."/>
        </authorList>
    </citation>
    <scope>NUCLEOTIDE SEQUENCE</scope>
</reference>
<dbReference type="Proteomes" id="UP000663829">
    <property type="component" value="Unassembled WGS sequence"/>
</dbReference>
<organism evidence="1 3">
    <name type="scientific">Didymodactylos carnosus</name>
    <dbReference type="NCBI Taxonomy" id="1234261"/>
    <lineage>
        <taxon>Eukaryota</taxon>
        <taxon>Metazoa</taxon>
        <taxon>Spiralia</taxon>
        <taxon>Gnathifera</taxon>
        <taxon>Rotifera</taxon>
        <taxon>Eurotatoria</taxon>
        <taxon>Bdelloidea</taxon>
        <taxon>Philodinida</taxon>
        <taxon>Philodinidae</taxon>
        <taxon>Didymodactylos</taxon>
    </lineage>
</organism>
<sequence>MVSTTPNTIITTQNEQKLANVDSFLKISLNKEEFFFPALLNRISQTAKMLQQSLK</sequence>
<dbReference type="EMBL" id="CAJOBC010160031">
    <property type="protein sequence ID" value="CAF4695509.1"/>
    <property type="molecule type" value="Genomic_DNA"/>
</dbReference>
<protein>
    <submittedName>
        <fullName evidence="1">Uncharacterized protein</fullName>
    </submittedName>
</protein>
<evidence type="ECO:0000313" key="3">
    <source>
        <dbReference type="Proteomes" id="UP000663829"/>
    </source>
</evidence>
<feature type="non-terminal residue" evidence="1">
    <location>
        <position position="55"/>
    </location>
</feature>
<dbReference type="EMBL" id="CAJNOQ010068651">
    <property type="protein sequence ID" value="CAF1683598.1"/>
    <property type="molecule type" value="Genomic_DNA"/>
</dbReference>
<name>A0A816H4K7_9BILA</name>
<evidence type="ECO:0000313" key="2">
    <source>
        <dbReference type="EMBL" id="CAF4695509.1"/>
    </source>
</evidence>
<keyword evidence="3" id="KW-1185">Reference proteome</keyword>
<evidence type="ECO:0000313" key="1">
    <source>
        <dbReference type="EMBL" id="CAF1683598.1"/>
    </source>
</evidence>
<dbReference type="AlphaFoldDB" id="A0A816H4K7"/>
<gene>
    <name evidence="1" type="ORF">GPM918_LOCUS46667</name>
    <name evidence="2" type="ORF">SRO942_LOCUS51318</name>
</gene>
<comment type="caution">
    <text evidence="1">The sequence shown here is derived from an EMBL/GenBank/DDBJ whole genome shotgun (WGS) entry which is preliminary data.</text>
</comment>
<dbReference type="Proteomes" id="UP000681722">
    <property type="component" value="Unassembled WGS sequence"/>
</dbReference>